<evidence type="ECO:0000313" key="3">
    <source>
        <dbReference type="Proteomes" id="UP000673394"/>
    </source>
</evidence>
<feature type="signal peptide" evidence="1">
    <location>
        <begin position="1"/>
        <end position="17"/>
    </location>
</feature>
<accession>A0ABS5CFN3</accession>
<keyword evidence="3" id="KW-1185">Reference proteome</keyword>
<dbReference type="PROSITE" id="PS51257">
    <property type="entry name" value="PROKAR_LIPOPROTEIN"/>
    <property type="match status" value="1"/>
</dbReference>
<keyword evidence="1" id="KW-0732">Signal</keyword>
<evidence type="ECO:0000256" key="1">
    <source>
        <dbReference type="SAM" id="SignalP"/>
    </source>
</evidence>
<reference evidence="2 3" key="1">
    <citation type="submission" date="2021-04" db="EMBL/GenBank/DDBJ databases">
        <title>Paenibacillus sp. DLE-14 whole genome sequence.</title>
        <authorList>
            <person name="Ham Y.J."/>
        </authorList>
    </citation>
    <scope>NUCLEOTIDE SEQUENCE [LARGE SCALE GENOMIC DNA]</scope>
    <source>
        <strain evidence="2 3">DLE-14</strain>
    </source>
</reference>
<gene>
    <name evidence="2" type="ORF">I8J30_18290</name>
</gene>
<proteinExistence type="predicted"/>
<evidence type="ECO:0000313" key="2">
    <source>
        <dbReference type="EMBL" id="MBP3964671.1"/>
    </source>
</evidence>
<dbReference type="RefSeq" id="WP_210660434.1">
    <property type="nucleotide sequence ID" value="NZ_JAGKSP010000007.1"/>
</dbReference>
<organism evidence="2 3">
    <name type="scientific">Paenibacillus lignilyticus</name>
    <dbReference type="NCBI Taxonomy" id="1172615"/>
    <lineage>
        <taxon>Bacteria</taxon>
        <taxon>Bacillati</taxon>
        <taxon>Bacillota</taxon>
        <taxon>Bacilli</taxon>
        <taxon>Bacillales</taxon>
        <taxon>Paenibacillaceae</taxon>
        <taxon>Paenibacillus</taxon>
    </lineage>
</organism>
<feature type="chain" id="PRO_5045324063" description="Lipoprotein" evidence="1">
    <location>
        <begin position="18"/>
        <end position="187"/>
    </location>
</feature>
<evidence type="ECO:0008006" key="4">
    <source>
        <dbReference type="Google" id="ProtNLM"/>
    </source>
</evidence>
<name>A0ABS5CFN3_9BACL</name>
<dbReference type="Proteomes" id="UP000673394">
    <property type="component" value="Unassembled WGS sequence"/>
</dbReference>
<dbReference type="EMBL" id="JAGKSP010000007">
    <property type="protein sequence ID" value="MBP3964671.1"/>
    <property type="molecule type" value="Genomic_DNA"/>
</dbReference>
<protein>
    <recommendedName>
        <fullName evidence="4">Lipoprotein</fullName>
    </recommendedName>
</protein>
<sequence length="187" mass="20632">MKAMIMIMLMLVLSACGSSGSKKPEEAAIDPALQKKMSAPRLQYKDDLFEMKLNIAKTTFAKDEPIVYSASLTYIGEGDSITIWGGHTYIGFTVTDGKKFNMEGANTSELVATKLVKGKTTEYPFFKSGGYGADDPDAGFWRTFYAEKELRLPPGTYYISAVCSFSLTEEVVDSHYNGEVYTTITVE</sequence>
<comment type="caution">
    <text evidence="2">The sequence shown here is derived from an EMBL/GenBank/DDBJ whole genome shotgun (WGS) entry which is preliminary data.</text>
</comment>